<sequence length="40" mass="4069">MARRTADILKKQTTVSTGGAFACATPAPTTTVKPTTTTTA</sequence>
<dbReference type="PROSITE" id="PS51257">
    <property type="entry name" value="PROKAR_LIPOPROTEIN"/>
    <property type="match status" value="1"/>
</dbReference>
<accession>A0ABU8TPE5</accession>
<reference evidence="1 2" key="1">
    <citation type="submission" date="2024-02" db="EMBL/GenBank/DDBJ databases">
        <title>Roseibium algae sp. nov., isolated from marine alga (Grateloupia sp.), showing potential in myo-inositol conversion.</title>
        <authorList>
            <person name="Wang Y."/>
        </authorList>
    </citation>
    <scope>NUCLEOTIDE SEQUENCE [LARGE SCALE GENOMIC DNA]</scope>
    <source>
        <strain evidence="1 2">H3510</strain>
    </source>
</reference>
<dbReference type="Proteomes" id="UP001385499">
    <property type="component" value="Unassembled WGS sequence"/>
</dbReference>
<dbReference type="RefSeq" id="WP_340276039.1">
    <property type="nucleotide sequence ID" value="NZ_JBAKIA010000013.1"/>
</dbReference>
<organism evidence="1 2">
    <name type="scientific">Roseibium algae</name>
    <dbReference type="NCBI Taxonomy" id="3123038"/>
    <lineage>
        <taxon>Bacteria</taxon>
        <taxon>Pseudomonadati</taxon>
        <taxon>Pseudomonadota</taxon>
        <taxon>Alphaproteobacteria</taxon>
        <taxon>Hyphomicrobiales</taxon>
        <taxon>Stappiaceae</taxon>
        <taxon>Roseibium</taxon>
    </lineage>
</organism>
<comment type="caution">
    <text evidence="1">The sequence shown here is derived from an EMBL/GenBank/DDBJ whole genome shotgun (WGS) entry which is preliminary data.</text>
</comment>
<proteinExistence type="predicted"/>
<protein>
    <submittedName>
        <fullName evidence="1">Uncharacterized protein</fullName>
    </submittedName>
</protein>
<keyword evidence="2" id="KW-1185">Reference proteome</keyword>
<gene>
    <name evidence="1" type="ORF">V6575_17020</name>
</gene>
<evidence type="ECO:0000313" key="2">
    <source>
        <dbReference type="Proteomes" id="UP001385499"/>
    </source>
</evidence>
<name>A0ABU8TPE5_9HYPH</name>
<evidence type="ECO:0000313" key="1">
    <source>
        <dbReference type="EMBL" id="MEJ8475797.1"/>
    </source>
</evidence>
<dbReference type="EMBL" id="JBAKIA010000013">
    <property type="protein sequence ID" value="MEJ8475797.1"/>
    <property type="molecule type" value="Genomic_DNA"/>
</dbReference>